<accession>A0ABR1R0W1</accession>
<gene>
    <name evidence="1" type="ORF">PG991_016202</name>
</gene>
<dbReference type="Proteomes" id="UP001396898">
    <property type="component" value="Unassembled WGS sequence"/>
</dbReference>
<comment type="caution">
    <text evidence="1">The sequence shown here is derived from an EMBL/GenBank/DDBJ whole genome shotgun (WGS) entry which is preliminary data.</text>
</comment>
<dbReference type="EMBL" id="JAQQWI010000024">
    <property type="protein sequence ID" value="KAK7994614.1"/>
    <property type="molecule type" value="Genomic_DNA"/>
</dbReference>
<proteinExistence type="predicted"/>
<keyword evidence="2" id="KW-1185">Reference proteome</keyword>
<protein>
    <submittedName>
        <fullName evidence="1">Uncharacterized protein</fullName>
    </submittedName>
</protein>
<evidence type="ECO:0000313" key="2">
    <source>
        <dbReference type="Proteomes" id="UP001396898"/>
    </source>
</evidence>
<name>A0ABR1R0W1_9PEZI</name>
<evidence type="ECO:0000313" key="1">
    <source>
        <dbReference type="EMBL" id="KAK7994614.1"/>
    </source>
</evidence>
<reference evidence="1 2" key="1">
    <citation type="submission" date="2023-01" db="EMBL/GenBank/DDBJ databases">
        <title>Analysis of 21 Apiospora genomes using comparative genomics revels a genus with tremendous synthesis potential of carbohydrate active enzymes and secondary metabolites.</title>
        <authorList>
            <person name="Sorensen T."/>
        </authorList>
    </citation>
    <scope>NUCLEOTIDE SEQUENCE [LARGE SCALE GENOMIC DNA]</scope>
    <source>
        <strain evidence="1 2">CBS 20057</strain>
    </source>
</reference>
<sequence>MCYHPEVSWGCGCRETANSNLERCGGAIAYGIDCIGTMPAPAHRTLHITIPCLDCRNNKQEKGQASLLSVRGASRKSTGMLKRVTACF</sequence>
<organism evidence="1 2">
    <name type="scientific">Apiospora marii</name>
    <dbReference type="NCBI Taxonomy" id="335849"/>
    <lineage>
        <taxon>Eukaryota</taxon>
        <taxon>Fungi</taxon>
        <taxon>Dikarya</taxon>
        <taxon>Ascomycota</taxon>
        <taxon>Pezizomycotina</taxon>
        <taxon>Sordariomycetes</taxon>
        <taxon>Xylariomycetidae</taxon>
        <taxon>Amphisphaeriales</taxon>
        <taxon>Apiosporaceae</taxon>
        <taxon>Apiospora</taxon>
    </lineage>
</organism>